<gene>
    <name evidence="1" type="ORF">METZ01_LOCUS207787</name>
</gene>
<organism evidence="1">
    <name type="scientific">marine metagenome</name>
    <dbReference type="NCBI Taxonomy" id="408172"/>
    <lineage>
        <taxon>unclassified sequences</taxon>
        <taxon>metagenomes</taxon>
        <taxon>ecological metagenomes</taxon>
    </lineage>
</organism>
<proteinExistence type="predicted"/>
<name>A0A382EY57_9ZZZZ</name>
<accession>A0A382EY57</accession>
<dbReference type="EMBL" id="UINC01046646">
    <property type="protein sequence ID" value="SVB54933.1"/>
    <property type="molecule type" value="Genomic_DNA"/>
</dbReference>
<reference evidence="1" key="1">
    <citation type="submission" date="2018-05" db="EMBL/GenBank/DDBJ databases">
        <authorList>
            <person name="Lanie J.A."/>
            <person name="Ng W.-L."/>
            <person name="Kazmierczak K.M."/>
            <person name="Andrzejewski T.M."/>
            <person name="Davidsen T.M."/>
            <person name="Wayne K.J."/>
            <person name="Tettelin H."/>
            <person name="Glass J.I."/>
            <person name="Rusch D."/>
            <person name="Podicherti R."/>
            <person name="Tsui H.-C.T."/>
            <person name="Winkler M.E."/>
        </authorList>
    </citation>
    <scope>NUCLEOTIDE SEQUENCE</scope>
</reference>
<protein>
    <submittedName>
        <fullName evidence="1">Uncharacterized protein</fullName>
    </submittedName>
</protein>
<sequence length="254" mass="29054">MQTFLEYVNVKKYNKEWQFASDGFMPLSPSILKKFEKEVKGVYHVTDIKGLQKLARLQGKRVDIATFTKGSRGLSGGLLTTAEVLVTLNGKSSVEFEQDVATKVDRNGIRWLSSHGGVSAKVNGIVYQFGREILPKVIDKFKIPSKKNSQMAIDVHNWVHEKDGKTKQKFLRYFHKEAKKLINQKLIDKINKAISWMEFANINHNEILLHNFKIVNSKLIRSSDPDKAEKMWKKAEEAGMTKFDVIDQADVEKL</sequence>
<dbReference type="AlphaFoldDB" id="A0A382EY57"/>
<evidence type="ECO:0000313" key="1">
    <source>
        <dbReference type="EMBL" id="SVB54933.1"/>
    </source>
</evidence>